<keyword evidence="5 7" id="KW-0560">Oxidoreductase</keyword>
<dbReference type="Gene3D" id="3.50.50.60">
    <property type="entry name" value="FAD/NAD(P)-binding domain"/>
    <property type="match status" value="1"/>
</dbReference>
<evidence type="ECO:0000256" key="2">
    <source>
        <dbReference type="ARBA" id="ARBA00007330"/>
    </source>
</evidence>
<sequence length="393" mass="43853">MSAEKTPEEKIYDVVIIGAGIQGAGVAQAAATDGYKTLVIEKFSQAGLGTSCKSSKLIHGGLRYLESGQFKLVKECLRERKTLLKNAPNLVKLIPFYIPVYAHSLRPAWLIFTGLCIYFLFSLKPFSIVKKTAWSSLDGLNLKNLKIVFKYYDAQTDDKKLTQAVINSAEKLSCEIIYDADFLSSHTQNKTHLLSYIKNKKTHNIKCQCIVNCTGPWVNETQTKISPTLSTPAVDLIAGTHIIVDKELEQGIYYIEAADKRAVFVMPWKNQQTLIGTTEKKYTGDINSIAPSEEEKTYLLKTYNQYFKTQLSQKNIVTAFAGLRVLPRSENSAFNKSRESIIIKNTESPKLITLVGGKLTAYRASADEVLIEIKKAIKPSSTTKPYSTKDIPL</sequence>
<evidence type="ECO:0000259" key="6">
    <source>
        <dbReference type="Pfam" id="PF01266"/>
    </source>
</evidence>
<dbReference type="EC" id="1.1.5.3" evidence="7"/>
<dbReference type="Pfam" id="PF01266">
    <property type="entry name" value="DAO"/>
    <property type="match status" value="1"/>
</dbReference>
<evidence type="ECO:0000256" key="5">
    <source>
        <dbReference type="ARBA" id="ARBA00023002"/>
    </source>
</evidence>
<evidence type="ECO:0000313" key="7">
    <source>
        <dbReference type="EMBL" id="VAW65522.1"/>
    </source>
</evidence>
<proteinExistence type="inferred from homology"/>
<comment type="cofactor">
    <cofactor evidence="1">
        <name>FAD</name>
        <dbReference type="ChEBI" id="CHEBI:57692"/>
    </cofactor>
</comment>
<dbReference type="SUPFAM" id="SSF51905">
    <property type="entry name" value="FAD/NAD(P)-binding domain"/>
    <property type="match status" value="1"/>
</dbReference>
<evidence type="ECO:0000256" key="1">
    <source>
        <dbReference type="ARBA" id="ARBA00001974"/>
    </source>
</evidence>
<reference evidence="7" key="1">
    <citation type="submission" date="2018-06" db="EMBL/GenBank/DDBJ databases">
        <authorList>
            <person name="Zhirakovskaya E."/>
        </authorList>
    </citation>
    <scope>NUCLEOTIDE SEQUENCE</scope>
</reference>
<protein>
    <submittedName>
        <fullName evidence="7">Aerobic glycerol-3-phosphate dehydrogenase</fullName>
        <ecNumber evidence="7">1.1.5.3</ecNumber>
    </submittedName>
</protein>
<dbReference type="GO" id="GO:0004368">
    <property type="term" value="F:glycerol-3-phosphate dehydrogenase (quinone) activity"/>
    <property type="evidence" value="ECO:0007669"/>
    <property type="project" value="UniProtKB-EC"/>
</dbReference>
<feature type="domain" description="FAD dependent oxidoreductase" evidence="6">
    <location>
        <begin position="13"/>
        <end position="363"/>
    </location>
</feature>
<keyword evidence="3" id="KW-0285">Flavoprotein</keyword>
<dbReference type="PANTHER" id="PTHR11985">
    <property type="entry name" value="GLYCEROL-3-PHOSPHATE DEHYDROGENASE"/>
    <property type="match status" value="1"/>
</dbReference>
<evidence type="ECO:0000256" key="3">
    <source>
        <dbReference type="ARBA" id="ARBA00022630"/>
    </source>
</evidence>
<comment type="similarity">
    <text evidence="2">Belongs to the FAD-dependent glycerol-3-phosphate dehydrogenase family.</text>
</comment>
<dbReference type="InterPro" id="IPR000447">
    <property type="entry name" value="G3P_DH_FAD-dep"/>
</dbReference>
<dbReference type="InterPro" id="IPR006076">
    <property type="entry name" value="FAD-dep_OxRdtase"/>
</dbReference>
<name>A0A3B0XQQ6_9ZZZZ</name>
<evidence type="ECO:0000256" key="4">
    <source>
        <dbReference type="ARBA" id="ARBA00022827"/>
    </source>
</evidence>
<dbReference type="InterPro" id="IPR036188">
    <property type="entry name" value="FAD/NAD-bd_sf"/>
</dbReference>
<dbReference type="EMBL" id="UOFH01000317">
    <property type="protein sequence ID" value="VAW65522.1"/>
    <property type="molecule type" value="Genomic_DNA"/>
</dbReference>
<dbReference type="AlphaFoldDB" id="A0A3B0XQQ6"/>
<gene>
    <name evidence="7" type="ORF">MNBD_GAMMA08-2154</name>
</gene>
<dbReference type="GO" id="GO:0046168">
    <property type="term" value="P:glycerol-3-phosphate catabolic process"/>
    <property type="evidence" value="ECO:0007669"/>
    <property type="project" value="TreeGrafter"/>
</dbReference>
<keyword evidence="4" id="KW-0274">FAD</keyword>
<dbReference type="PANTHER" id="PTHR11985:SF15">
    <property type="entry name" value="GLYCEROL-3-PHOSPHATE DEHYDROGENASE, MITOCHONDRIAL"/>
    <property type="match status" value="1"/>
</dbReference>
<dbReference type="Gene3D" id="3.30.9.10">
    <property type="entry name" value="D-Amino Acid Oxidase, subunit A, domain 2"/>
    <property type="match status" value="1"/>
</dbReference>
<accession>A0A3B0XQQ6</accession>
<organism evidence="7">
    <name type="scientific">hydrothermal vent metagenome</name>
    <dbReference type="NCBI Taxonomy" id="652676"/>
    <lineage>
        <taxon>unclassified sequences</taxon>
        <taxon>metagenomes</taxon>
        <taxon>ecological metagenomes</taxon>
    </lineage>
</organism>
<dbReference type="PRINTS" id="PR01001">
    <property type="entry name" value="FADG3PDH"/>
</dbReference>